<dbReference type="AlphaFoldDB" id="A0A226EHE9"/>
<comment type="caution">
    <text evidence="1">The sequence shown here is derived from an EMBL/GenBank/DDBJ whole genome shotgun (WGS) entry which is preliminary data.</text>
</comment>
<dbReference type="EMBL" id="LNIX01000003">
    <property type="protein sequence ID" value="OXA56678.1"/>
    <property type="molecule type" value="Genomic_DNA"/>
</dbReference>
<dbReference type="InterPro" id="IPR011333">
    <property type="entry name" value="SKP1/BTB/POZ_sf"/>
</dbReference>
<sequence length="251" mass="29687">MMDLIQVIVGRELFYVSPKDLMEASFASPWAKAMIKYEGSSGKFNLPETDPNMFKIFLKILSDKQPPEISASMEEMMSVLLQAHMWDFSDVVKKCCQFFSAKVQDHYNFIFNNTATLDLKNDLDDDAFFLLKWNIRKEFECNNYLEWNSLTWMRILMDDYLNLEEIVIFKALQSWKNFKDVSMWEVRRLVAFVRFPLISKEDFEKYVAISGILDDLQVENLRNYYLERNIDSGFNCTPRKFKLGIHNGVEF</sequence>
<dbReference type="Gene3D" id="1.25.40.420">
    <property type="match status" value="1"/>
</dbReference>
<evidence type="ECO:0000313" key="1">
    <source>
        <dbReference type="EMBL" id="OXA56678.1"/>
    </source>
</evidence>
<protein>
    <submittedName>
        <fullName evidence="1">BTB/POZ domain-containing protein 2</fullName>
    </submittedName>
</protein>
<reference evidence="1 2" key="1">
    <citation type="submission" date="2015-12" db="EMBL/GenBank/DDBJ databases">
        <title>The genome of Folsomia candida.</title>
        <authorList>
            <person name="Faddeeva A."/>
            <person name="Derks M.F."/>
            <person name="Anvar Y."/>
            <person name="Smit S."/>
            <person name="Van Straalen N."/>
            <person name="Roelofs D."/>
        </authorList>
    </citation>
    <scope>NUCLEOTIDE SEQUENCE [LARGE SCALE GENOMIC DNA]</scope>
    <source>
        <strain evidence="1 2">VU population</strain>
        <tissue evidence="1">Whole body</tissue>
    </source>
</reference>
<dbReference type="Proteomes" id="UP000198287">
    <property type="component" value="Unassembled WGS sequence"/>
</dbReference>
<gene>
    <name evidence="1" type="ORF">Fcan01_08276</name>
</gene>
<accession>A0A226EHE9</accession>
<keyword evidence="2" id="KW-1185">Reference proteome</keyword>
<name>A0A226EHE9_FOLCA</name>
<evidence type="ECO:0000313" key="2">
    <source>
        <dbReference type="Proteomes" id="UP000198287"/>
    </source>
</evidence>
<organism evidence="1 2">
    <name type="scientific">Folsomia candida</name>
    <name type="common">Springtail</name>
    <dbReference type="NCBI Taxonomy" id="158441"/>
    <lineage>
        <taxon>Eukaryota</taxon>
        <taxon>Metazoa</taxon>
        <taxon>Ecdysozoa</taxon>
        <taxon>Arthropoda</taxon>
        <taxon>Hexapoda</taxon>
        <taxon>Collembola</taxon>
        <taxon>Entomobryomorpha</taxon>
        <taxon>Isotomoidea</taxon>
        <taxon>Isotomidae</taxon>
        <taxon>Proisotominae</taxon>
        <taxon>Folsomia</taxon>
    </lineage>
</organism>
<dbReference type="Gene3D" id="3.30.710.10">
    <property type="entry name" value="Potassium Channel Kv1.1, Chain A"/>
    <property type="match status" value="1"/>
</dbReference>
<proteinExistence type="predicted"/>